<dbReference type="InterPro" id="IPR001190">
    <property type="entry name" value="SRCR"/>
</dbReference>
<comment type="similarity">
    <text evidence="1">Belongs to the HesA/MoeB/ThiF family.</text>
</comment>
<dbReference type="Pfam" id="PF00899">
    <property type="entry name" value="ThiF"/>
    <property type="match status" value="1"/>
</dbReference>
<organism evidence="3 4">
    <name type="scientific">Hyphomonas polymorpha PS728</name>
    <dbReference type="NCBI Taxonomy" id="1280954"/>
    <lineage>
        <taxon>Bacteria</taxon>
        <taxon>Pseudomonadati</taxon>
        <taxon>Pseudomonadota</taxon>
        <taxon>Alphaproteobacteria</taxon>
        <taxon>Hyphomonadales</taxon>
        <taxon>Hyphomonadaceae</taxon>
        <taxon>Hyphomonas</taxon>
    </lineage>
</organism>
<comment type="caution">
    <text evidence="3">The sequence shown here is derived from an EMBL/GenBank/DDBJ whole genome shotgun (WGS) entry which is preliminary data.</text>
</comment>
<protein>
    <submittedName>
        <fullName evidence="3">Putative molybdopterin biosynthesis protein MoeB</fullName>
    </submittedName>
</protein>
<dbReference type="Gene3D" id="3.40.50.720">
    <property type="entry name" value="NAD(P)-binding Rossmann-like Domain"/>
    <property type="match status" value="1"/>
</dbReference>
<dbReference type="CDD" id="cd00757">
    <property type="entry name" value="ThiF_MoeB_HesA_family"/>
    <property type="match status" value="1"/>
</dbReference>
<gene>
    <name evidence="3" type="ORF">HPO_16255</name>
</gene>
<dbReference type="GO" id="GO:0016779">
    <property type="term" value="F:nucleotidyltransferase activity"/>
    <property type="evidence" value="ECO:0007669"/>
    <property type="project" value="TreeGrafter"/>
</dbReference>
<evidence type="ECO:0000313" key="4">
    <source>
        <dbReference type="Proteomes" id="UP000027100"/>
    </source>
</evidence>
<dbReference type="GO" id="GO:0008146">
    <property type="term" value="F:sulfotransferase activity"/>
    <property type="evidence" value="ECO:0007669"/>
    <property type="project" value="TreeGrafter"/>
</dbReference>
<dbReference type="AlphaFoldDB" id="A0A062VF59"/>
<dbReference type="PANTHER" id="PTHR10953">
    <property type="entry name" value="UBIQUITIN-ACTIVATING ENZYME E1"/>
    <property type="match status" value="1"/>
</dbReference>
<dbReference type="RefSeq" id="WP_035601147.1">
    <property type="nucleotide sequence ID" value="NZ_ARYM01000024.1"/>
</dbReference>
<dbReference type="InterPro" id="IPR045886">
    <property type="entry name" value="ThiF/MoeB/HesA"/>
</dbReference>
<dbReference type="PROSITE" id="PS50287">
    <property type="entry name" value="SRCR_2"/>
    <property type="match status" value="1"/>
</dbReference>
<keyword evidence="4" id="KW-1185">Reference proteome</keyword>
<dbReference type="OrthoDB" id="9804286at2"/>
<dbReference type="STRING" id="1280954.HPO_16255"/>
<dbReference type="SUPFAM" id="SSF69572">
    <property type="entry name" value="Activating enzymes of the ubiquitin-like proteins"/>
    <property type="match status" value="1"/>
</dbReference>
<sequence length="246" mass="25963">MSLSPEDLDRHRRHILLKEIGGPGVAKLRAASVSIIGAGALGGPAALYLAAAGIGQIELWDDDRVERSNLQRQIQFTESDTGAEKAVQLARRITALDPAIHVDIKNERFADGAAPSGNILIDATDNFQTRFLLNKFAHANGRYLVSGAASGWSGQVSVFASGLVAEAPCYACWIPEMPPAAEACDEVGVVGAITGMTGSTMALEAVKLITGAGEPLIGRILLIDGLRCQMRTVGLRRDSQCPVCSI</sequence>
<evidence type="ECO:0000313" key="3">
    <source>
        <dbReference type="EMBL" id="KCZ97144.1"/>
    </source>
</evidence>
<evidence type="ECO:0000256" key="1">
    <source>
        <dbReference type="ARBA" id="ARBA00009919"/>
    </source>
</evidence>
<dbReference type="GO" id="GO:0008641">
    <property type="term" value="F:ubiquitin-like modifier activating enzyme activity"/>
    <property type="evidence" value="ECO:0007669"/>
    <property type="project" value="InterPro"/>
</dbReference>
<feature type="domain" description="SRCR" evidence="2">
    <location>
        <begin position="142"/>
        <end position="246"/>
    </location>
</feature>
<dbReference type="InterPro" id="IPR035985">
    <property type="entry name" value="Ubiquitin-activating_enz"/>
</dbReference>
<evidence type="ECO:0000259" key="2">
    <source>
        <dbReference type="PROSITE" id="PS50287"/>
    </source>
</evidence>
<dbReference type="PANTHER" id="PTHR10953:SF102">
    <property type="entry name" value="ADENYLYLTRANSFERASE AND SULFURTRANSFERASE MOCS3"/>
    <property type="match status" value="1"/>
</dbReference>
<dbReference type="EMBL" id="ARYM01000024">
    <property type="protein sequence ID" value="KCZ97144.1"/>
    <property type="molecule type" value="Genomic_DNA"/>
</dbReference>
<reference evidence="3 4" key="1">
    <citation type="journal article" date="2014" name="Antonie Van Leeuwenhoek">
        <title>Hyphomonas beringensis sp. nov. and Hyphomonas chukchiensis sp. nov., isolated from surface seawater of the Bering Sea and Chukchi Sea.</title>
        <authorList>
            <person name="Li C."/>
            <person name="Lai Q."/>
            <person name="Li G."/>
            <person name="Dong C."/>
            <person name="Wang J."/>
            <person name="Liao Y."/>
            <person name="Shao Z."/>
        </authorList>
    </citation>
    <scope>NUCLEOTIDE SEQUENCE [LARGE SCALE GENOMIC DNA]</scope>
    <source>
        <strain evidence="3 4">PS728</strain>
    </source>
</reference>
<name>A0A062VF59_9PROT</name>
<proteinExistence type="inferred from homology"/>
<dbReference type="GO" id="GO:0005829">
    <property type="term" value="C:cytosol"/>
    <property type="evidence" value="ECO:0007669"/>
    <property type="project" value="TreeGrafter"/>
</dbReference>
<dbReference type="InterPro" id="IPR000594">
    <property type="entry name" value="ThiF_NAD_FAD-bd"/>
</dbReference>
<dbReference type="FunFam" id="3.40.50.720:FF:000080">
    <property type="entry name" value="Thiazole biosynthesis adenylyltransferase ThiF"/>
    <property type="match status" value="1"/>
</dbReference>
<dbReference type="Proteomes" id="UP000027100">
    <property type="component" value="Unassembled WGS sequence"/>
</dbReference>
<dbReference type="eggNOG" id="COG0476">
    <property type="taxonomic scope" value="Bacteria"/>
</dbReference>
<dbReference type="GO" id="GO:0004792">
    <property type="term" value="F:thiosulfate-cyanide sulfurtransferase activity"/>
    <property type="evidence" value="ECO:0007669"/>
    <property type="project" value="TreeGrafter"/>
</dbReference>
<accession>A0A062VF59</accession>
<dbReference type="GO" id="GO:0016020">
    <property type="term" value="C:membrane"/>
    <property type="evidence" value="ECO:0007669"/>
    <property type="project" value="InterPro"/>
</dbReference>
<dbReference type="PATRIC" id="fig|1280954.3.peg.3281"/>